<evidence type="ECO:0000313" key="2">
    <source>
        <dbReference type="Proteomes" id="UP000499080"/>
    </source>
</evidence>
<dbReference type="Proteomes" id="UP000499080">
    <property type="component" value="Unassembled WGS sequence"/>
</dbReference>
<organism evidence="1 2">
    <name type="scientific">Araneus ventricosus</name>
    <name type="common">Orbweaver spider</name>
    <name type="synonym">Epeira ventricosa</name>
    <dbReference type="NCBI Taxonomy" id="182803"/>
    <lineage>
        <taxon>Eukaryota</taxon>
        <taxon>Metazoa</taxon>
        <taxon>Ecdysozoa</taxon>
        <taxon>Arthropoda</taxon>
        <taxon>Chelicerata</taxon>
        <taxon>Arachnida</taxon>
        <taxon>Araneae</taxon>
        <taxon>Araneomorphae</taxon>
        <taxon>Entelegynae</taxon>
        <taxon>Araneoidea</taxon>
        <taxon>Araneidae</taxon>
        <taxon>Araneus</taxon>
    </lineage>
</organism>
<comment type="caution">
    <text evidence="1">The sequence shown here is derived from an EMBL/GenBank/DDBJ whole genome shotgun (WGS) entry which is preliminary data.</text>
</comment>
<accession>A0A4Y2L7C9</accession>
<reference evidence="1 2" key="1">
    <citation type="journal article" date="2019" name="Sci. Rep.">
        <title>Orb-weaving spider Araneus ventricosus genome elucidates the spidroin gene catalogue.</title>
        <authorList>
            <person name="Kono N."/>
            <person name="Nakamura H."/>
            <person name="Ohtoshi R."/>
            <person name="Moran D.A.P."/>
            <person name="Shinohara A."/>
            <person name="Yoshida Y."/>
            <person name="Fujiwara M."/>
            <person name="Mori M."/>
            <person name="Tomita M."/>
            <person name="Arakawa K."/>
        </authorList>
    </citation>
    <scope>NUCLEOTIDE SEQUENCE [LARGE SCALE GENOMIC DNA]</scope>
</reference>
<feature type="non-terminal residue" evidence="1">
    <location>
        <position position="1"/>
    </location>
</feature>
<dbReference type="EMBL" id="BGPR01005451">
    <property type="protein sequence ID" value="GBN10319.1"/>
    <property type="molecule type" value="Genomic_DNA"/>
</dbReference>
<dbReference type="AlphaFoldDB" id="A0A4Y2L7C9"/>
<name>A0A4Y2L7C9_ARAVE</name>
<sequence>GVPGKDDFDSVFDGHRPYCNYLLPIHIEIEIGIEPTEPELQYGRRETDKCESNP</sequence>
<protein>
    <submittedName>
        <fullName evidence="1">Uncharacterized protein</fullName>
    </submittedName>
</protein>
<gene>
    <name evidence="1" type="ORF">AVEN_266759_1</name>
</gene>
<proteinExistence type="predicted"/>
<evidence type="ECO:0000313" key="1">
    <source>
        <dbReference type="EMBL" id="GBN10319.1"/>
    </source>
</evidence>
<keyword evidence="2" id="KW-1185">Reference proteome</keyword>